<keyword evidence="2" id="KW-1185">Reference proteome</keyword>
<protein>
    <submittedName>
        <fullName evidence="1">Uncharacterized protein</fullName>
    </submittedName>
</protein>
<comment type="caution">
    <text evidence="1">The sequence shown here is derived from an EMBL/GenBank/DDBJ whole genome shotgun (WGS) entry which is preliminary data.</text>
</comment>
<evidence type="ECO:0000313" key="1">
    <source>
        <dbReference type="EMBL" id="KAJ0182385.1"/>
    </source>
</evidence>
<accession>A0ACC1DEU3</accession>
<name>A0ACC1DEU3_9NEOP</name>
<reference evidence="1 2" key="1">
    <citation type="journal article" date="2021" name="Front. Genet.">
        <title>Chromosome-Level Genome Assembly Reveals Significant Gene Expansion in the Toll and IMD Signaling Pathways of Dendrolimus kikuchii.</title>
        <authorList>
            <person name="Zhou J."/>
            <person name="Wu P."/>
            <person name="Xiong Z."/>
            <person name="Liu N."/>
            <person name="Zhao N."/>
            <person name="Ji M."/>
            <person name="Qiu Y."/>
            <person name="Yang B."/>
        </authorList>
    </citation>
    <scope>NUCLEOTIDE SEQUENCE [LARGE SCALE GENOMIC DNA]</scope>
    <source>
        <strain evidence="1">Ann1</strain>
    </source>
</reference>
<organism evidence="1 2">
    <name type="scientific">Dendrolimus kikuchii</name>
    <dbReference type="NCBI Taxonomy" id="765133"/>
    <lineage>
        <taxon>Eukaryota</taxon>
        <taxon>Metazoa</taxon>
        <taxon>Ecdysozoa</taxon>
        <taxon>Arthropoda</taxon>
        <taxon>Hexapoda</taxon>
        <taxon>Insecta</taxon>
        <taxon>Pterygota</taxon>
        <taxon>Neoptera</taxon>
        <taxon>Endopterygota</taxon>
        <taxon>Lepidoptera</taxon>
        <taxon>Glossata</taxon>
        <taxon>Ditrysia</taxon>
        <taxon>Bombycoidea</taxon>
        <taxon>Lasiocampidae</taxon>
        <taxon>Dendrolimus</taxon>
    </lineage>
</organism>
<gene>
    <name evidence="1" type="ORF">K1T71_001754</name>
</gene>
<sequence length="415" mass="48021">MELKFFMLFVLISERVLGELCPKQCDCDIDNGLNRAMCVDQNIINVDVGVPSAVQVYSLSHNVISELDNYCFKKSGYTNIQILNLAYNLIFWIGLHAFAGLDKLVHLDLSNNRLRYIPSDLFWDTPLLDTLDLSSNVFESLKNEPFIMHPELQVLNLNNCRMKSLPDRMFTRLPDLKKLDLSENYVLSITTKVLQPLRKLQRLELRNDYWQCNRDFIAVETWILSKNIVYEKQCKELLPKMSEKIISAVTVNRKEIDLSKVWNITAAKNETHIEEPKKPLTPLEKFDKEFSALQAFAIGLEIGLGLGIVGTYVWLRRFCYCSRMNCARPETRRQRRRRRLEGDMRANLLWSTVINPDLETPPLFRRQASSPERHAPLPTYGLPVTEAAPLHVDAIRLPDRSETPPPPYNECRINI</sequence>
<dbReference type="EMBL" id="CM034389">
    <property type="protein sequence ID" value="KAJ0182385.1"/>
    <property type="molecule type" value="Genomic_DNA"/>
</dbReference>
<dbReference type="Proteomes" id="UP000824533">
    <property type="component" value="Linkage Group LG03"/>
</dbReference>
<proteinExistence type="predicted"/>
<evidence type="ECO:0000313" key="2">
    <source>
        <dbReference type="Proteomes" id="UP000824533"/>
    </source>
</evidence>